<dbReference type="Gene3D" id="3.90.79.10">
    <property type="entry name" value="Nucleoside Triphosphate Pyrophosphohydrolase"/>
    <property type="match status" value="1"/>
</dbReference>
<proteinExistence type="inferred from homology"/>
<dbReference type="PANTHER" id="PTHR47707">
    <property type="entry name" value="8-OXO-DGTP DIPHOSPHATASE"/>
    <property type="match status" value="1"/>
</dbReference>
<evidence type="ECO:0000256" key="13">
    <source>
        <dbReference type="ARBA" id="ARBA00040794"/>
    </source>
</evidence>
<name>A0AAX0WUI0_9GAMM</name>
<dbReference type="AlphaFoldDB" id="A0AAX0WUI0"/>
<keyword evidence="4" id="KW-0235">DNA replication</keyword>
<evidence type="ECO:0000256" key="10">
    <source>
        <dbReference type="ARBA" id="ARBA00035861"/>
    </source>
</evidence>
<evidence type="ECO:0000256" key="18">
    <source>
        <dbReference type="PIRSR" id="PIRSR603561-2"/>
    </source>
</evidence>
<dbReference type="InterPro" id="IPR047127">
    <property type="entry name" value="MutT-like"/>
</dbReference>
<feature type="binding site" evidence="17">
    <location>
        <begin position="33"/>
        <end position="36"/>
    </location>
    <ligand>
        <name>8-oxo-dGTP</name>
        <dbReference type="ChEBI" id="CHEBI:77896"/>
    </ligand>
</feature>
<organism evidence="20 21">
    <name type="scientific">Legionella anisa</name>
    <dbReference type="NCBI Taxonomy" id="28082"/>
    <lineage>
        <taxon>Bacteria</taxon>
        <taxon>Pseudomonadati</taxon>
        <taxon>Pseudomonadota</taxon>
        <taxon>Gammaproteobacteria</taxon>
        <taxon>Legionellales</taxon>
        <taxon>Legionellaceae</taxon>
        <taxon>Legionella</taxon>
    </lineage>
</organism>
<keyword evidence="7" id="KW-0378">Hydrolase</keyword>
<feature type="domain" description="Nudix hydrolase" evidence="19">
    <location>
        <begin position="1"/>
        <end position="130"/>
    </location>
</feature>
<keyword evidence="6" id="KW-0227">DNA damage</keyword>
<dbReference type="EMBL" id="NBTX02000004">
    <property type="protein sequence ID" value="PNL61713.1"/>
    <property type="molecule type" value="Genomic_DNA"/>
</dbReference>
<dbReference type="CDD" id="cd03425">
    <property type="entry name" value="NUDIX_MutT_NudA_like"/>
    <property type="match status" value="1"/>
</dbReference>
<keyword evidence="8 18" id="KW-0460">Magnesium</keyword>
<evidence type="ECO:0000256" key="8">
    <source>
        <dbReference type="ARBA" id="ARBA00022842"/>
    </source>
</evidence>
<dbReference type="NCBIfam" id="TIGR00586">
    <property type="entry name" value="mutt"/>
    <property type="match status" value="1"/>
</dbReference>
<feature type="binding site" evidence="18">
    <location>
        <position position="36"/>
    </location>
    <ligand>
        <name>Mg(2+)</name>
        <dbReference type="ChEBI" id="CHEBI:18420"/>
    </ligand>
</feature>
<protein>
    <recommendedName>
        <fullName evidence="13">8-oxo-dGTP diphosphatase</fullName>
        <ecNumber evidence="12">3.6.1.55</ecNumber>
    </recommendedName>
    <alternativeName>
        <fullName evidence="16">7,8-dihydro-8-oxoguanine-triphosphatase</fullName>
    </alternativeName>
    <alternativeName>
        <fullName evidence="15">Mutator protein MutT</fullName>
    </alternativeName>
    <alternativeName>
        <fullName evidence="14">dGTP pyrophosphohydrolase</fullName>
    </alternativeName>
</protein>
<dbReference type="InterPro" id="IPR029119">
    <property type="entry name" value="MutY_C"/>
</dbReference>
<dbReference type="PANTHER" id="PTHR47707:SF1">
    <property type="entry name" value="NUDIX HYDROLASE FAMILY PROTEIN"/>
    <property type="match status" value="1"/>
</dbReference>
<keyword evidence="21" id="KW-1185">Reference proteome</keyword>
<gene>
    <name evidence="20" type="ORF">A6J39_011130</name>
</gene>
<dbReference type="GO" id="GO:0008413">
    <property type="term" value="F:8-oxo-7,8-dihydroguanosine triphosphate pyrophosphatase activity"/>
    <property type="evidence" value="ECO:0007669"/>
    <property type="project" value="InterPro"/>
</dbReference>
<dbReference type="GO" id="GO:0044716">
    <property type="term" value="F:8-oxo-GDP phosphatase activity"/>
    <property type="evidence" value="ECO:0007669"/>
    <property type="project" value="TreeGrafter"/>
</dbReference>
<dbReference type="GO" id="GO:0046872">
    <property type="term" value="F:metal ion binding"/>
    <property type="evidence" value="ECO:0007669"/>
    <property type="project" value="UniProtKB-KW"/>
</dbReference>
<sequence length="136" mass="15655">MNISVAVAVIVDEQQRILITQRPFHLPHGGCWEFPGGKLEVNEPPEAALIREIKEEIGIEVQHYKLLGEVKHQYSDKSVKLIIFLVSQYIGEPLCLEGQLAMKWVYQHELISEHFPEANREVIAMVQNHLFCKELL</sequence>
<dbReference type="SUPFAM" id="SSF55811">
    <property type="entry name" value="Nudix"/>
    <property type="match status" value="1"/>
</dbReference>
<comment type="similarity">
    <text evidence="2">Belongs to the Nudix hydrolase family.</text>
</comment>
<comment type="catalytic activity">
    <reaction evidence="11">
        <text>8-oxo-GTP + H2O = 8-oxo-GMP + diphosphate + H(+)</text>
        <dbReference type="Rhea" id="RHEA:67616"/>
        <dbReference type="ChEBI" id="CHEBI:15377"/>
        <dbReference type="ChEBI" id="CHEBI:15378"/>
        <dbReference type="ChEBI" id="CHEBI:33019"/>
        <dbReference type="ChEBI" id="CHEBI:143553"/>
        <dbReference type="ChEBI" id="CHEBI:145694"/>
    </reaction>
</comment>
<keyword evidence="3" id="KW-0515">Mutator protein</keyword>
<evidence type="ECO:0000256" key="5">
    <source>
        <dbReference type="ARBA" id="ARBA00022723"/>
    </source>
</evidence>
<evidence type="ECO:0000256" key="9">
    <source>
        <dbReference type="ARBA" id="ARBA00023204"/>
    </source>
</evidence>
<evidence type="ECO:0000256" key="16">
    <source>
        <dbReference type="ARBA" id="ARBA00042798"/>
    </source>
</evidence>
<feature type="binding site" evidence="17">
    <location>
        <position position="119"/>
    </location>
    <ligand>
        <name>8-oxo-dGTP</name>
        <dbReference type="ChEBI" id="CHEBI:77896"/>
    </ligand>
</feature>
<evidence type="ECO:0000256" key="11">
    <source>
        <dbReference type="ARBA" id="ARBA00036904"/>
    </source>
</evidence>
<dbReference type="Proteomes" id="UP000192511">
    <property type="component" value="Unassembled WGS sequence"/>
</dbReference>
<feature type="binding site" evidence="18">
    <location>
        <position position="56"/>
    </location>
    <ligand>
        <name>Mg(2+)</name>
        <dbReference type="ChEBI" id="CHEBI:18420"/>
    </ligand>
</feature>
<dbReference type="EC" id="3.6.1.55" evidence="12"/>
<evidence type="ECO:0000256" key="3">
    <source>
        <dbReference type="ARBA" id="ARBA00022457"/>
    </source>
</evidence>
<dbReference type="GO" id="GO:0006281">
    <property type="term" value="P:DNA repair"/>
    <property type="evidence" value="ECO:0007669"/>
    <property type="project" value="UniProtKB-KW"/>
</dbReference>
<evidence type="ECO:0000256" key="12">
    <source>
        <dbReference type="ARBA" id="ARBA00038905"/>
    </source>
</evidence>
<dbReference type="PRINTS" id="PR00502">
    <property type="entry name" value="NUDIXFAMILY"/>
</dbReference>
<evidence type="ECO:0000256" key="6">
    <source>
        <dbReference type="ARBA" id="ARBA00022763"/>
    </source>
</evidence>
<evidence type="ECO:0000256" key="15">
    <source>
        <dbReference type="ARBA" id="ARBA00041979"/>
    </source>
</evidence>
<evidence type="ECO:0000259" key="19">
    <source>
        <dbReference type="PROSITE" id="PS51462"/>
    </source>
</evidence>
<dbReference type="PROSITE" id="PS00893">
    <property type="entry name" value="NUDIX_BOX"/>
    <property type="match status" value="1"/>
</dbReference>
<feature type="binding site" evidence="17">
    <location>
        <position position="22"/>
    </location>
    <ligand>
        <name>8-oxo-dGTP</name>
        <dbReference type="ChEBI" id="CHEBI:77896"/>
    </ligand>
</feature>
<reference evidence="20" key="1">
    <citation type="submission" date="2017-12" db="EMBL/GenBank/DDBJ databases">
        <title>FDA dAtabase for Regulatory Grade micrObial Sequences (FDA-ARGOS): Supporting development and validation of Infectious Disease Dx tests.</title>
        <authorList>
            <person name="Kerrigan L."/>
            <person name="Tallon L.J."/>
            <person name="Sadzewicz L."/>
            <person name="Sengamalay N."/>
            <person name="Ott S."/>
            <person name="Godinez A."/>
            <person name="Nagaraj S."/>
            <person name="Vavikolanu K."/>
            <person name="Vyas G."/>
            <person name="Nadendla S."/>
            <person name="Aluvathingal J."/>
            <person name="Sichtig H."/>
        </authorList>
    </citation>
    <scope>NUCLEOTIDE SEQUENCE [LARGE SCALE GENOMIC DNA]</scope>
    <source>
        <strain evidence="20">FDAARGOS_200</strain>
    </source>
</reference>
<dbReference type="InterPro" id="IPR020084">
    <property type="entry name" value="NUDIX_hydrolase_CS"/>
</dbReference>
<comment type="caution">
    <text evidence="20">The sequence shown here is derived from an EMBL/GenBank/DDBJ whole genome shotgun (WGS) entry which is preliminary data.</text>
</comment>
<dbReference type="GeneID" id="98065959"/>
<comment type="catalytic activity">
    <reaction evidence="10">
        <text>8-oxo-dGTP + H2O = 8-oxo-dGMP + diphosphate + H(+)</text>
        <dbReference type="Rhea" id="RHEA:31575"/>
        <dbReference type="ChEBI" id="CHEBI:15377"/>
        <dbReference type="ChEBI" id="CHEBI:15378"/>
        <dbReference type="ChEBI" id="CHEBI:33019"/>
        <dbReference type="ChEBI" id="CHEBI:63224"/>
        <dbReference type="ChEBI" id="CHEBI:77896"/>
        <dbReference type="EC" id="3.6.1.55"/>
    </reaction>
</comment>
<evidence type="ECO:0000256" key="4">
    <source>
        <dbReference type="ARBA" id="ARBA00022705"/>
    </source>
</evidence>
<evidence type="ECO:0000256" key="7">
    <source>
        <dbReference type="ARBA" id="ARBA00022801"/>
    </source>
</evidence>
<dbReference type="InterPro" id="IPR000086">
    <property type="entry name" value="NUDIX_hydrolase_dom"/>
</dbReference>
<keyword evidence="9" id="KW-0234">DNA repair</keyword>
<dbReference type="InterPro" id="IPR020476">
    <property type="entry name" value="Nudix_hydrolase"/>
</dbReference>
<evidence type="ECO:0000313" key="21">
    <source>
        <dbReference type="Proteomes" id="UP000192511"/>
    </source>
</evidence>
<dbReference type="GO" id="GO:0006260">
    <property type="term" value="P:DNA replication"/>
    <property type="evidence" value="ECO:0007669"/>
    <property type="project" value="UniProtKB-KW"/>
</dbReference>
<evidence type="ECO:0000256" key="17">
    <source>
        <dbReference type="PIRSR" id="PIRSR603561-1"/>
    </source>
</evidence>
<evidence type="ECO:0000256" key="14">
    <source>
        <dbReference type="ARBA" id="ARBA00041592"/>
    </source>
</evidence>
<dbReference type="Pfam" id="PF14815">
    <property type="entry name" value="NUDIX_4"/>
    <property type="match status" value="1"/>
</dbReference>
<dbReference type="RefSeq" id="WP_019232238.1">
    <property type="nucleotide sequence ID" value="NZ_CAAAHR010000014.1"/>
</dbReference>
<evidence type="ECO:0000313" key="20">
    <source>
        <dbReference type="EMBL" id="PNL61713.1"/>
    </source>
</evidence>
<evidence type="ECO:0000256" key="2">
    <source>
        <dbReference type="ARBA" id="ARBA00005582"/>
    </source>
</evidence>
<dbReference type="GO" id="GO:0044715">
    <property type="term" value="F:8-oxo-dGDP phosphatase activity"/>
    <property type="evidence" value="ECO:0007669"/>
    <property type="project" value="TreeGrafter"/>
</dbReference>
<dbReference type="InterPro" id="IPR003561">
    <property type="entry name" value="Mutator_MutT"/>
</dbReference>
<comment type="cofactor">
    <cofactor evidence="1 18">
        <name>Mg(2+)</name>
        <dbReference type="ChEBI" id="CHEBI:18420"/>
    </cofactor>
</comment>
<keyword evidence="5 18" id="KW-0479">Metal-binding</keyword>
<dbReference type="FunFam" id="3.90.79.10:FF:000014">
    <property type="entry name" value="8-oxo-dGTP diphosphatase MutT"/>
    <property type="match status" value="1"/>
</dbReference>
<accession>A0AAX0WUI0</accession>
<dbReference type="PROSITE" id="PS51462">
    <property type="entry name" value="NUDIX"/>
    <property type="match status" value="1"/>
</dbReference>
<dbReference type="GO" id="GO:0035539">
    <property type="term" value="F:8-oxo-7,8-dihydrodeoxyguanosine triphosphate pyrophosphatase activity"/>
    <property type="evidence" value="ECO:0007669"/>
    <property type="project" value="UniProtKB-EC"/>
</dbReference>
<dbReference type="InterPro" id="IPR015797">
    <property type="entry name" value="NUDIX_hydrolase-like_dom_sf"/>
</dbReference>
<evidence type="ECO:0000256" key="1">
    <source>
        <dbReference type="ARBA" id="ARBA00001946"/>
    </source>
</evidence>